<dbReference type="AlphaFoldDB" id="A0A418MQZ7"/>
<name>A0A418MQZ7_9ACTN</name>
<evidence type="ECO:0000313" key="2">
    <source>
        <dbReference type="EMBL" id="RIV36060.1"/>
    </source>
</evidence>
<proteinExistence type="predicted"/>
<comment type="caution">
    <text evidence="2">The sequence shown here is derived from an EMBL/GenBank/DDBJ whole genome shotgun (WGS) entry which is preliminary data.</text>
</comment>
<protein>
    <submittedName>
        <fullName evidence="2">Uncharacterized protein</fullName>
    </submittedName>
</protein>
<dbReference type="EMBL" id="QXEC01000022">
    <property type="protein sequence ID" value="RIV36060.1"/>
    <property type="molecule type" value="Genomic_DNA"/>
</dbReference>
<reference evidence="2 3" key="1">
    <citation type="submission" date="2018-08" db="EMBL/GenBank/DDBJ databases">
        <title>Jishengella sp. nov., isolated from a root of Azadirachta indica A. Juss. var. siamensis Valenton.</title>
        <authorList>
            <person name="Kuncharoen N."/>
            <person name="Tanasupawat S."/>
            <person name="Kudo T."/>
            <person name="Ohkuma M."/>
        </authorList>
    </citation>
    <scope>NUCLEOTIDE SEQUENCE [LARGE SCALE GENOMIC DNA]</scope>
    <source>
        <strain evidence="2 3">AZ1-13</strain>
    </source>
</reference>
<dbReference type="OrthoDB" id="275232at2"/>
<sequence length="348" mass="36052">MSVAAFHHLLLRVAGWVPDELICTARDRLARGATDEVATIVDHARATTRISLSASDLALLAVPGDNAAEAGAPHRGLPPVSFSVTDPARSGSTAGTGGGTENSGAAPVGLGPVAAACVGAVELESEGTARAVWRVWRTPDRTTDYPPPKQVFLVLAVADGELLALTAARLQEVLSHAGEPAPQVEVFTAPLLLPPYQRAALASATLIWAGEPAGALARTEPAALTRPRVARLLAPATPPELPGATLAEEERERVLAFLGGGSPIVRSTATMDDVLDGTPGVVPMGYRSDGIWVWPDGLAHYVQGHAAAPEPDFLDHIRAAGYRATPVVPTVAHQAMDALTAAGRDAPW</sequence>
<feature type="region of interest" description="Disordered" evidence="1">
    <location>
        <begin position="69"/>
        <end position="106"/>
    </location>
</feature>
<keyword evidence="3" id="KW-1185">Reference proteome</keyword>
<organism evidence="2 3">
    <name type="scientific">Micromonospora radicis</name>
    <dbReference type="NCBI Taxonomy" id="1894971"/>
    <lineage>
        <taxon>Bacteria</taxon>
        <taxon>Bacillati</taxon>
        <taxon>Actinomycetota</taxon>
        <taxon>Actinomycetes</taxon>
        <taxon>Micromonosporales</taxon>
        <taxon>Micromonosporaceae</taxon>
        <taxon>Micromonospora</taxon>
    </lineage>
</organism>
<evidence type="ECO:0000256" key="1">
    <source>
        <dbReference type="SAM" id="MobiDB-lite"/>
    </source>
</evidence>
<dbReference type="Proteomes" id="UP000283832">
    <property type="component" value="Unassembled WGS sequence"/>
</dbReference>
<gene>
    <name evidence="2" type="ORF">D2L64_20715</name>
</gene>
<accession>A0A418MQZ7</accession>
<dbReference type="RefSeq" id="WP_119578872.1">
    <property type="nucleotide sequence ID" value="NZ_QXEC01000022.1"/>
</dbReference>
<evidence type="ECO:0000313" key="3">
    <source>
        <dbReference type="Proteomes" id="UP000283832"/>
    </source>
</evidence>